<dbReference type="Proteomes" id="UP000069241">
    <property type="component" value="Chromosome"/>
</dbReference>
<dbReference type="AlphaFoldDB" id="A0A0X8JMK8"/>
<name>A0A0X8JMK8_9BACT</name>
<gene>
    <name evidence="1" type="ORF">AXF13_05335</name>
</gene>
<keyword evidence="2" id="KW-1185">Reference proteome</keyword>
<proteinExistence type="predicted"/>
<organism evidence="1 2">
    <name type="scientific">Desulfovibrio fairfieldensis</name>
    <dbReference type="NCBI Taxonomy" id="44742"/>
    <lineage>
        <taxon>Bacteria</taxon>
        <taxon>Pseudomonadati</taxon>
        <taxon>Thermodesulfobacteriota</taxon>
        <taxon>Desulfovibrionia</taxon>
        <taxon>Desulfovibrionales</taxon>
        <taxon>Desulfovibrionaceae</taxon>
        <taxon>Desulfovibrio</taxon>
    </lineage>
</organism>
<dbReference type="Pfam" id="PF04463">
    <property type="entry name" value="2-thiour_desulf"/>
    <property type="match status" value="1"/>
</dbReference>
<sequence length="150" mass="16222">MRYVVSACLAGQACRYDGGSNPCPTVIRLVEEGRAVPACPEGLAALPIPRPPCEQVGGRVLSRDGQDLSEDFLRGARLALREALEQGCVAAILKSRSPSCGFGLIYDGTFSRRLCTGEGVWARLLREASIKLYSEESLPPELGEEKKKQL</sequence>
<dbReference type="PANTHER" id="PTHR30087">
    <property type="entry name" value="INNER MEMBRANE PROTEIN"/>
    <property type="match status" value="1"/>
</dbReference>
<dbReference type="EMBL" id="CP014229">
    <property type="protein sequence ID" value="AMD91511.1"/>
    <property type="molecule type" value="Genomic_DNA"/>
</dbReference>
<evidence type="ECO:0000313" key="2">
    <source>
        <dbReference type="Proteomes" id="UP000069241"/>
    </source>
</evidence>
<dbReference type="InterPro" id="IPR007553">
    <property type="entry name" value="2-thiour_desulf"/>
</dbReference>
<dbReference type="PANTHER" id="PTHR30087:SF1">
    <property type="entry name" value="HYPOTHETICAL CYTOSOLIC PROTEIN"/>
    <property type="match status" value="1"/>
</dbReference>
<accession>A0A0X8JMK8</accession>
<reference evidence="2" key="1">
    <citation type="submission" date="2016-02" db="EMBL/GenBank/DDBJ databases">
        <authorList>
            <person name="Holder M.E."/>
            <person name="Ajami N.J."/>
            <person name="Petrosino J.F."/>
        </authorList>
    </citation>
    <scope>NUCLEOTIDE SEQUENCE [LARGE SCALE GENOMIC DNA]</scope>
    <source>
        <strain evidence="2">CCUG 45958</strain>
    </source>
</reference>
<dbReference type="STRING" id="44742.AXF13_05335"/>
<evidence type="ECO:0000313" key="1">
    <source>
        <dbReference type="EMBL" id="AMD91511.1"/>
    </source>
</evidence>
<dbReference type="KEGG" id="dfi:AXF13_05335"/>
<protein>
    <submittedName>
        <fullName evidence="1">Purine-nucleoside phosphorylase</fullName>
    </submittedName>
</protein>